<evidence type="ECO:0000313" key="10">
    <source>
        <dbReference type="EMBL" id="SUD58902.1"/>
    </source>
</evidence>
<evidence type="ECO:0000256" key="1">
    <source>
        <dbReference type="ARBA" id="ARBA00004429"/>
    </source>
</evidence>
<dbReference type="InterPro" id="IPR001851">
    <property type="entry name" value="ABC_transp_permease"/>
</dbReference>
<feature type="domain" description="ABC transporter" evidence="9">
    <location>
        <begin position="259"/>
        <end position="506"/>
    </location>
</feature>
<reference evidence="10 11" key="1">
    <citation type="submission" date="2018-06" db="EMBL/GenBank/DDBJ databases">
        <authorList>
            <consortium name="Pathogen Informatics"/>
            <person name="Doyle S."/>
        </authorList>
    </citation>
    <scope>NUCLEOTIDE SEQUENCE [LARGE SCALE GENOMIC DNA]</scope>
    <source>
        <strain evidence="10 11">NCTC10860</strain>
    </source>
</reference>
<keyword evidence="7 8" id="KW-0472">Membrane</keyword>
<evidence type="ECO:0000259" key="9">
    <source>
        <dbReference type="PROSITE" id="PS50893"/>
    </source>
</evidence>
<dbReference type="InterPro" id="IPR027417">
    <property type="entry name" value="P-loop_NTPase"/>
</dbReference>
<evidence type="ECO:0000256" key="2">
    <source>
        <dbReference type="ARBA" id="ARBA00022475"/>
    </source>
</evidence>
<feature type="transmembrane region" description="Helical" evidence="8">
    <location>
        <begin position="535"/>
        <end position="557"/>
    </location>
</feature>
<dbReference type="Pfam" id="PF00005">
    <property type="entry name" value="ABC_tran"/>
    <property type="match status" value="2"/>
</dbReference>
<evidence type="ECO:0000256" key="3">
    <source>
        <dbReference type="ARBA" id="ARBA00022692"/>
    </source>
</evidence>
<dbReference type="PROSITE" id="PS50893">
    <property type="entry name" value="ABC_TRANSPORTER_2"/>
    <property type="match status" value="2"/>
</dbReference>
<dbReference type="GO" id="GO:0016887">
    <property type="term" value="F:ATP hydrolysis activity"/>
    <property type="evidence" value="ECO:0007669"/>
    <property type="project" value="InterPro"/>
</dbReference>
<dbReference type="InterPro" id="IPR003593">
    <property type="entry name" value="AAA+_ATPase"/>
</dbReference>
<evidence type="ECO:0000256" key="5">
    <source>
        <dbReference type="ARBA" id="ARBA00022840"/>
    </source>
</evidence>
<dbReference type="GO" id="GO:0022857">
    <property type="term" value="F:transmembrane transporter activity"/>
    <property type="evidence" value="ECO:0007669"/>
    <property type="project" value="InterPro"/>
</dbReference>
<protein>
    <submittedName>
        <fullName evidence="10">ABC transporter</fullName>
        <ecNumber evidence="10">3.6.3.17</ecNumber>
    </submittedName>
</protein>
<keyword evidence="10" id="KW-0378">Hydrolase</keyword>
<dbReference type="GO" id="GO:0005524">
    <property type="term" value="F:ATP binding"/>
    <property type="evidence" value="ECO:0007669"/>
    <property type="project" value="UniProtKB-KW"/>
</dbReference>
<dbReference type="CDD" id="cd03216">
    <property type="entry name" value="ABC_Carb_Monos_I"/>
    <property type="match status" value="1"/>
</dbReference>
<feature type="transmembrane region" description="Helical" evidence="8">
    <location>
        <begin position="816"/>
        <end position="832"/>
    </location>
</feature>
<evidence type="ECO:0000256" key="4">
    <source>
        <dbReference type="ARBA" id="ARBA00022741"/>
    </source>
</evidence>
<evidence type="ECO:0000256" key="7">
    <source>
        <dbReference type="ARBA" id="ARBA00023136"/>
    </source>
</evidence>
<dbReference type="CDD" id="cd06580">
    <property type="entry name" value="TM_PBP1_transp_TpRbsC_like"/>
    <property type="match status" value="1"/>
</dbReference>
<dbReference type="GO" id="GO:0005886">
    <property type="term" value="C:plasma membrane"/>
    <property type="evidence" value="ECO:0007669"/>
    <property type="project" value="UniProtKB-SubCell"/>
</dbReference>
<feature type="transmembrane region" description="Helical" evidence="8">
    <location>
        <begin position="718"/>
        <end position="736"/>
    </location>
</feature>
<dbReference type="SMART" id="SM00382">
    <property type="entry name" value="AAA"/>
    <property type="match status" value="1"/>
</dbReference>
<dbReference type="CDD" id="cd03215">
    <property type="entry name" value="ABC_Carb_Monos_II"/>
    <property type="match status" value="1"/>
</dbReference>
<evidence type="ECO:0000256" key="8">
    <source>
        <dbReference type="SAM" id="Phobius"/>
    </source>
</evidence>
<keyword evidence="3 8" id="KW-0812">Transmembrane</keyword>
<feature type="domain" description="ABC transporter" evidence="9">
    <location>
        <begin position="10"/>
        <end position="242"/>
    </location>
</feature>
<feature type="transmembrane region" description="Helical" evidence="8">
    <location>
        <begin position="844"/>
        <end position="866"/>
    </location>
</feature>
<accession>A0A379K3A8</accession>
<comment type="subcellular location">
    <subcellularLocation>
        <location evidence="1">Cell inner membrane</location>
        <topology evidence="1">Multi-pass membrane protein</topology>
    </subcellularLocation>
</comment>
<keyword evidence="5" id="KW-0067">ATP-binding</keyword>
<dbReference type="PANTHER" id="PTHR43790:SF4">
    <property type="entry name" value="GUANOSINE IMPORT ATP-BINDING PROTEIN NUPO"/>
    <property type="match status" value="1"/>
</dbReference>
<feature type="transmembrane region" description="Helical" evidence="8">
    <location>
        <begin position="670"/>
        <end position="689"/>
    </location>
</feature>
<name>A0A379K3A8_ECTOL</name>
<dbReference type="InterPro" id="IPR050107">
    <property type="entry name" value="ABC_carbohydrate_import_ATPase"/>
</dbReference>
<feature type="transmembrane region" description="Helical" evidence="8">
    <location>
        <begin position="765"/>
        <end position="786"/>
    </location>
</feature>
<dbReference type="PROSITE" id="PS00211">
    <property type="entry name" value="ABC_TRANSPORTER_1"/>
    <property type="match status" value="1"/>
</dbReference>
<dbReference type="PANTHER" id="PTHR43790">
    <property type="entry name" value="CARBOHYDRATE TRANSPORT ATP-BINDING PROTEIN MG119-RELATED"/>
    <property type="match status" value="1"/>
</dbReference>
<sequence length="887" mass="95372">MSAPPASPRLQLTAISKQYPGCLANDRIDLTIAPGEIRALLGENGAGKSTLMKIIYGVTQPSSGEIRWQGERLAMRDPAMARGLGIGMVFQHFSLFETLTVAENIALAMGAGAGTPKQLEPKIREVSQRYGMALEPTRLVHSLSIGERQRVEIVRCLMQDIKLLILDEPTSVLTPQEADELFVTLRRLAAEGCSILFISHKLGEVRALCQSATVLRGGRVSGHCVPAECSDLELARLMVGDAEGLESSYPKVSGGLPRLRVDDLSWHNPDPFGCSLERIRLEVRSGEIVGIAGVAGNGQDELLALLSGETRLPRGERERVSIDAAPVANLHPDARRQLGLAFVPAERLGHGAVPEMSLVDNALLTAFGQGLVKGGLVQRGKVRALADEIIRRFAVKTPGADTAARSLSGGNLQKFILGREILQNPKLLVAAHPTWGVDVGAAAAIHRALIALRDAGAAILVISEDLDELFQISDRIGALCSGRLSPLAETAQVSTLEVGRWMAGEFDQPRRCCGLLTEPVMLLSLEPRGQESRPMLWLSPLLAAVLTLVSGMLLFTLLGHDPLETLHTLLIAPVSDWYGVSELLVKALPILLCALGLAVAYQARIWNIGAEGQLLIGALAGSAMALQLIDWESRWALAWVVLAGTCAGAAWAGLTAWLRTQFNANEILTSIMLNYIALNLLLFFVHGPLKDPAGFNFPESAMFGDASRLPLVSEDGRLHGGLYLALLALVAVWVLLHKSFLGFQIKVLGLDKRAAGFVGFREKRLVWFALLVSGALAGLAGVGEVAGPIGQLVPQVSPGYGYAAITVAFLGRLNPLGIVAASLLMALLYLGGENAQMNLNLPQAITQLFQGMMLFYLLACDVLILYRPRLKWKWAKRNAKNNTEAMA</sequence>
<feature type="transmembrane region" description="Helical" evidence="8">
    <location>
        <begin position="577"/>
        <end position="600"/>
    </location>
</feature>
<feature type="transmembrane region" description="Helical" evidence="8">
    <location>
        <begin position="635"/>
        <end position="658"/>
    </location>
</feature>
<dbReference type="Proteomes" id="UP000254084">
    <property type="component" value="Unassembled WGS sequence"/>
</dbReference>
<dbReference type="InterPro" id="IPR003439">
    <property type="entry name" value="ABC_transporter-like_ATP-bd"/>
</dbReference>
<dbReference type="EMBL" id="UGUW01000004">
    <property type="protein sequence ID" value="SUD58902.1"/>
    <property type="molecule type" value="Genomic_DNA"/>
</dbReference>
<keyword evidence="4" id="KW-0547">Nucleotide-binding</keyword>
<dbReference type="SUPFAM" id="SSF52540">
    <property type="entry name" value="P-loop containing nucleoside triphosphate hydrolases"/>
    <property type="match status" value="2"/>
</dbReference>
<evidence type="ECO:0000313" key="11">
    <source>
        <dbReference type="Proteomes" id="UP000254084"/>
    </source>
</evidence>
<keyword evidence="2" id="KW-1003">Cell membrane</keyword>
<dbReference type="EC" id="3.6.3.17" evidence="10"/>
<gene>
    <name evidence="10" type="primary">rbsA</name>
    <name evidence="10" type="ORF">NCTC10860_01157</name>
</gene>
<keyword evidence="6 8" id="KW-1133">Transmembrane helix</keyword>
<dbReference type="AlphaFoldDB" id="A0A379K3A8"/>
<organism evidence="10 11">
    <name type="scientific">Ectopseudomonas oleovorans</name>
    <name type="common">Pseudomonas oleovorans</name>
    <dbReference type="NCBI Taxonomy" id="301"/>
    <lineage>
        <taxon>Bacteria</taxon>
        <taxon>Pseudomonadati</taxon>
        <taxon>Pseudomonadota</taxon>
        <taxon>Gammaproteobacteria</taxon>
        <taxon>Pseudomonadales</taxon>
        <taxon>Pseudomonadaceae</taxon>
        <taxon>Ectopseudomonas</taxon>
    </lineage>
</organism>
<evidence type="ECO:0000256" key="6">
    <source>
        <dbReference type="ARBA" id="ARBA00022989"/>
    </source>
</evidence>
<feature type="transmembrane region" description="Helical" evidence="8">
    <location>
        <begin position="612"/>
        <end position="629"/>
    </location>
</feature>
<proteinExistence type="predicted"/>
<dbReference type="Pfam" id="PF02653">
    <property type="entry name" value="BPD_transp_2"/>
    <property type="match status" value="1"/>
</dbReference>
<dbReference type="InterPro" id="IPR017871">
    <property type="entry name" value="ABC_transporter-like_CS"/>
</dbReference>
<dbReference type="Gene3D" id="3.40.50.300">
    <property type="entry name" value="P-loop containing nucleotide triphosphate hydrolases"/>
    <property type="match status" value="2"/>
</dbReference>